<reference evidence="1" key="1">
    <citation type="journal article" date="2017" name="Parasit. Vectors">
        <title>Sialotranscriptomics of Rhipicephalus zambeziensis reveals intricate expression profiles of secretory proteins and suggests tight temporal transcriptional regulation during blood-feeding.</title>
        <authorList>
            <person name="de Castro M.H."/>
            <person name="de Klerk D."/>
            <person name="Pienaar R."/>
            <person name="Rees D.J.G."/>
            <person name="Mans B.J."/>
        </authorList>
    </citation>
    <scope>NUCLEOTIDE SEQUENCE</scope>
    <source>
        <tissue evidence="1">Salivary glands</tissue>
    </source>
</reference>
<protein>
    <submittedName>
        <fullName evidence="1">Uncharacterized protein</fullName>
    </submittedName>
</protein>
<evidence type="ECO:0000313" key="1">
    <source>
        <dbReference type="EMBL" id="MAA14122.1"/>
    </source>
</evidence>
<dbReference type="EMBL" id="GFPF01002976">
    <property type="protein sequence ID" value="MAA14122.1"/>
    <property type="molecule type" value="Transcribed_RNA"/>
</dbReference>
<dbReference type="AlphaFoldDB" id="A0A224YJU9"/>
<accession>A0A224YJU9</accession>
<sequence>MENLDSLCIQCCNLGIKESQSHLQIPSELLESVRWLELTGLKGVLTRFWKITKGTYFVSLVCNVNALHTAEPGNTYKIFYFDFKVFVAEHLHASPTAMDIIPTSQVSS</sequence>
<name>A0A224YJU9_9ACAR</name>
<organism evidence="1">
    <name type="scientific">Rhipicephalus zambeziensis</name>
    <dbReference type="NCBI Taxonomy" id="60191"/>
    <lineage>
        <taxon>Eukaryota</taxon>
        <taxon>Metazoa</taxon>
        <taxon>Ecdysozoa</taxon>
        <taxon>Arthropoda</taxon>
        <taxon>Chelicerata</taxon>
        <taxon>Arachnida</taxon>
        <taxon>Acari</taxon>
        <taxon>Parasitiformes</taxon>
        <taxon>Ixodida</taxon>
        <taxon>Ixodoidea</taxon>
        <taxon>Ixodidae</taxon>
        <taxon>Rhipicephalinae</taxon>
        <taxon>Rhipicephalus</taxon>
        <taxon>Rhipicephalus</taxon>
    </lineage>
</organism>
<proteinExistence type="predicted"/>